<sequence length="15" mass="1971">MSKYWNIPACRYWPR</sequence>
<proteinExistence type="predicted"/>
<gene>
    <name evidence="1" type="ORF">JMJ77_008608</name>
</gene>
<dbReference type="Proteomes" id="UP000699042">
    <property type="component" value="Unassembled WGS sequence"/>
</dbReference>
<evidence type="ECO:0000313" key="1">
    <source>
        <dbReference type="EMBL" id="KAG7056158.1"/>
    </source>
</evidence>
<protein>
    <submittedName>
        <fullName evidence="1">Uncharacterized protein</fullName>
    </submittedName>
</protein>
<keyword evidence="2" id="KW-1185">Reference proteome</keyword>
<dbReference type="EMBL" id="JAESDN010000002">
    <property type="protein sequence ID" value="KAG7056158.1"/>
    <property type="molecule type" value="Genomic_DNA"/>
</dbReference>
<feature type="non-terminal residue" evidence="1">
    <location>
        <position position="15"/>
    </location>
</feature>
<evidence type="ECO:0000313" key="2">
    <source>
        <dbReference type="Proteomes" id="UP000699042"/>
    </source>
</evidence>
<reference evidence="1" key="1">
    <citation type="submission" date="2021-05" db="EMBL/GenBank/DDBJ databases">
        <title>Comparative genomics of three Colletotrichum scovillei strains and genetic complementation revealed genes involved fungal growth and virulence on chili pepper.</title>
        <authorList>
            <person name="Hsieh D.-K."/>
            <person name="Chuang S.-C."/>
            <person name="Chen C.-Y."/>
            <person name="Chao Y.-T."/>
            <person name="Lu M.-Y.J."/>
            <person name="Lee M.-H."/>
            <person name="Shih M.-C."/>
        </authorList>
    </citation>
    <scope>NUCLEOTIDE SEQUENCE</scope>
    <source>
        <strain evidence="1">Coll-153</strain>
    </source>
</reference>
<name>A0A9P7RGA9_9PEZI</name>
<accession>A0A9P7RGA9</accession>
<organism evidence="1 2">
    <name type="scientific">Colletotrichum scovillei</name>
    <dbReference type="NCBI Taxonomy" id="1209932"/>
    <lineage>
        <taxon>Eukaryota</taxon>
        <taxon>Fungi</taxon>
        <taxon>Dikarya</taxon>
        <taxon>Ascomycota</taxon>
        <taxon>Pezizomycotina</taxon>
        <taxon>Sordariomycetes</taxon>
        <taxon>Hypocreomycetidae</taxon>
        <taxon>Glomerellales</taxon>
        <taxon>Glomerellaceae</taxon>
        <taxon>Colletotrichum</taxon>
        <taxon>Colletotrichum acutatum species complex</taxon>
    </lineage>
</organism>
<comment type="caution">
    <text evidence="1">The sequence shown here is derived from an EMBL/GenBank/DDBJ whole genome shotgun (WGS) entry which is preliminary data.</text>
</comment>